<dbReference type="AlphaFoldDB" id="A0AAD1VKL9"/>
<accession>A0AAD1VKL9</accession>
<feature type="region of interest" description="Disordered" evidence="1">
    <location>
        <begin position="49"/>
        <end position="86"/>
    </location>
</feature>
<organism evidence="2 3">
    <name type="scientific">Pelobates cultripes</name>
    <name type="common">Western spadefoot toad</name>
    <dbReference type="NCBI Taxonomy" id="61616"/>
    <lineage>
        <taxon>Eukaryota</taxon>
        <taxon>Metazoa</taxon>
        <taxon>Chordata</taxon>
        <taxon>Craniata</taxon>
        <taxon>Vertebrata</taxon>
        <taxon>Euteleostomi</taxon>
        <taxon>Amphibia</taxon>
        <taxon>Batrachia</taxon>
        <taxon>Anura</taxon>
        <taxon>Pelobatoidea</taxon>
        <taxon>Pelobatidae</taxon>
        <taxon>Pelobates</taxon>
    </lineage>
</organism>
<sequence length="207" mass="22551">MEDNPSSKMIPVSDPNPAESTENEFTAYPQQQDQTQVTAGRLERMLTTLGNGRQAADTYPGGRTSWLGVRPRSPPPAGGGDPGHMEATRAETRVSMLGPGCPPGLAMTAKKGPPIANETEGTYITVLWGTTDREYGPGVNGRRRMSQTTHRPRMSNRWVWRAPGEKCPHGCEPCGVRIRFPLADRWRGAACPPPCLRPAVGETFKDI</sequence>
<feature type="region of interest" description="Disordered" evidence="1">
    <location>
        <begin position="1"/>
        <end position="35"/>
    </location>
</feature>
<protein>
    <submittedName>
        <fullName evidence="2">Uncharacterized protein</fullName>
    </submittedName>
</protein>
<evidence type="ECO:0000313" key="3">
    <source>
        <dbReference type="Proteomes" id="UP001295444"/>
    </source>
</evidence>
<keyword evidence="3" id="KW-1185">Reference proteome</keyword>
<evidence type="ECO:0000313" key="2">
    <source>
        <dbReference type="EMBL" id="CAH2222929.1"/>
    </source>
</evidence>
<proteinExistence type="predicted"/>
<name>A0AAD1VKL9_PELCU</name>
<reference evidence="2" key="1">
    <citation type="submission" date="2022-03" db="EMBL/GenBank/DDBJ databases">
        <authorList>
            <person name="Alioto T."/>
            <person name="Alioto T."/>
            <person name="Gomez Garrido J."/>
        </authorList>
    </citation>
    <scope>NUCLEOTIDE SEQUENCE</scope>
</reference>
<dbReference type="Proteomes" id="UP001295444">
    <property type="component" value="Chromosome 01"/>
</dbReference>
<gene>
    <name evidence="2" type="ORF">PECUL_23A000249</name>
</gene>
<feature type="compositionally biased region" description="Polar residues" evidence="1">
    <location>
        <begin position="18"/>
        <end position="35"/>
    </location>
</feature>
<evidence type="ECO:0000256" key="1">
    <source>
        <dbReference type="SAM" id="MobiDB-lite"/>
    </source>
</evidence>
<dbReference type="EMBL" id="OW240912">
    <property type="protein sequence ID" value="CAH2222929.1"/>
    <property type="molecule type" value="Genomic_DNA"/>
</dbReference>